<accession>A0A165DU57</accession>
<sequence>MATTAAELTLPEGLTQFSLPPPSPRSPGGEASGELSLPSLDINSSSLYNFLGLPPPSPNDALGGPVEEDKENAPIARSSTGDPLRSPAGKSRLPDRLSQNTPPSSFSGVRPRRKAAASSTPRSSRARPLSISSIRPPASVTSADATLLSARSARRNSAELSAWAAVGSEFGQIPDAEAAGVGWQKEVAEEMVRLSLGRSGFMLPQPARAQSQQSRPASPPATLPTAATPSPAKVRLAPDTPSRPRWADFLFPSPAPAPPSLPSRTSADHARPDGLGKPPSAGNIPRSVSGPAVFGGKPTVRLVSGSGGRSVSVPLGVMLPAGVPSIGVLPASPVPPQGENERVSRSATLPTYPAPTAAPRPTFAAQRASWSSFASSGSSLPRSSMSRSRSEVLSQPSQELSYAGFWNRPSLEQSRQEERVPRRLSMREVLAPRPVVVLTPAEPRMAEVRRSRPPSSQSLAGGRTSRASRTSMHSRPGSRLSFSEVRDSLRSSSRLDRRSTLRNKEFRTDLEAVEDSRLYEKQQVPLESAEEKECARLKRIFLFGFLAFPLWWMGCFTRSAVASAASTTQKSELGEAQEWKVWQGRCRAAAAISTFLIVMAVVLALVFALH</sequence>
<evidence type="ECO:0000256" key="1">
    <source>
        <dbReference type="SAM" id="MobiDB-lite"/>
    </source>
</evidence>
<protein>
    <submittedName>
        <fullName evidence="3">Uncharacterized protein</fullName>
    </submittedName>
</protein>
<evidence type="ECO:0000313" key="4">
    <source>
        <dbReference type="Proteomes" id="UP000076842"/>
    </source>
</evidence>
<dbReference type="Proteomes" id="UP000076842">
    <property type="component" value="Unassembled WGS sequence"/>
</dbReference>
<feature type="transmembrane region" description="Helical" evidence="2">
    <location>
        <begin position="588"/>
        <end position="609"/>
    </location>
</feature>
<feature type="compositionally biased region" description="Low complexity" evidence="1">
    <location>
        <begin position="116"/>
        <end position="128"/>
    </location>
</feature>
<keyword evidence="2" id="KW-0472">Membrane</keyword>
<dbReference type="EMBL" id="KV424034">
    <property type="protein sequence ID" value="KZT53548.1"/>
    <property type="molecule type" value="Genomic_DNA"/>
</dbReference>
<reference evidence="3 4" key="1">
    <citation type="journal article" date="2016" name="Mol. Biol. Evol.">
        <title>Comparative Genomics of Early-Diverging Mushroom-Forming Fungi Provides Insights into the Origins of Lignocellulose Decay Capabilities.</title>
        <authorList>
            <person name="Nagy L.G."/>
            <person name="Riley R."/>
            <person name="Tritt A."/>
            <person name="Adam C."/>
            <person name="Daum C."/>
            <person name="Floudas D."/>
            <person name="Sun H."/>
            <person name="Yadav J.S."/>
            <person name="Pangilinan J."/>
            <person name="Larsson K.H."/>
            <person name="Matsuura K."/>
            <person name="Barry K."/>
            <person name="Labutti K."/>
            <person name="Kuo R."/>
            <person name="Ohm R.A."/>
            <person name="Bhattacharya S.S."/>
            <person name="Shirouzu T."/>
            <person name="Yoshinaga Y."/>
            <person name="Martin F.M."/>
            <person name="Grigoriev I.V."/>
            <person name="Hibbett D.S."/>
        </authorList>
    </citation>
    <scope>NUCLEOTIDE SEQUENCE [LARGE SCALE GENOMIC DNA]</scope>
    <source>
        <strain evidence="3 4">HHB12733</strain>
    </source>
</reference>
<feature type="compositionally biased region" description="Polar residues" evidence="1">
    <location>
        <begin position="453"/>
        <end position="473"/>
    </location>
</feature>
<feature type="transmembrane region" description="Helical" evidence="2">
    <location>
        <begin position="540"/>
        <end position="561"/>
    </location>
</feature>
<feature type="region of interest" description="Disordered" evidence="1">
    <location>
        <begin position="330"/>
        <end position="395"/>
    </location>
</feature>
<keyword evidence="2" id="KW-1133">Transmembrane helix</keyword>
<organism evidence="3 4">
    <name type="scientific">Calocera cornea HHB12733</name>
    <dbReference type="NCBI Taxonomy" id="1353952"/>
    <lineage>
        <taxon>Eukaryota</taxon>
        <taxon>Fungi</taxon>
        <taxon>Dikarya</taxon>
        <taxon>Basidiomycota</taxon>
        <taxon>Agaricomycotina</taxon>
        <taxon>Dacrymycetes</taxon>
        <taxon>Dacrymycetales</taxon>
        <taxon>Dacrymycetaceae</taxon>
        <taxon>Calocera</taxon>
    </lineage>
</organism>
<dbReference type="AlphaFoldDB" id="A0A165DU57"/>
<feature type="region of interest" description="Disordered" evidence="1">
    <location>
        <begin position="441"/>
        <end position="485"/>
    </location>
</feature>
<keyword evidence="2" id="KW-0812">Transmembrane</keyword>
<feature type="compositionally biased region" description="Low complexity" evidence="1">
    <location>
        <begin position="223"/>
        <end position="232"/>
    </location>
</feature>
<keyword evidence="4" id="KW-1185">Reference proteome</keyword>
<dbReference type="InParanoid" id="A0A165DU57"/>
<gene>
    <name evidence="3" type="ORF">CALCODRAFT_519976</name>
</gene>
<evidence type="ECO:0000256" key="2">
    <source>
        <dbReference type="SAM" id="Phobius"/>
    </source>
</evidence>
<feature type="compositionally biased region" description="Polar residues" evidence="1">
    <location>
        <begin position="97"/>
        <end position="107"/>
    </location>
</feature>
<evidence type="ECO:0000313" key="3">
    <source>
        <dbReference type="EMBL" id="KZT53548.1"/>
    </source>
</evidence>
<dbReference type="OrthoDB" id="10492084at2759"/>
<proteinExistence type="predicted"/>
<feature type="region of interest" description="Disordered" evidence="1">
    <location>
        <begin position="205"/>
        <end position="295"/>
    </location>
</feature>
<feature type="compositionally biased region" description="Low complexity" evidence="1">
    <location>
        <begin position="359"/>
        <end position="387"/>
    </location>
</feature>
<name>A0A165DU57_9BASI</name>
<feature type="region of interest" description="Disordered" evidence="1">
    <location>
        <begin position="1"/>
        <end position="142"/>
    </location>
</feature>